<dbReference type="FunFam" id="2.60.260.20:FF:000005">
    <property type="entry name" value="Chaperone protein dnaJ 1, mitochondrial"/>
    <property type="match status" value="1"/>
</dbReference>
<keyword evidence="6 11" id="KW-0862">Zinc</keyword>
<dbReference type="InterPro" id="IPR001305">
    <property type="entry name" value="HSP_DnaJ_Cys-rich_dom"/>
</dbReference>
<feature type="domain" description="CR-type" evidence="14">
    <location>
        <begin position="137"/>
        <end position="219"/>
    </location>
</feature>
<dbReference type="GO" id="GO:0008270">
    <property type="term" value="F:zinc ion binding"/>
    <property type="evidence" value="ECO:0007669"/>
    <property type="project" value="UniProtKB-UniRule"/>
</dbReference>
<dbReference type="Pfam" id="PF00684">
    <property type="entry name" value="DnaJ_CXXCXGXG"/>
    <property type="match status" value="1"/>
</dbReference>
<dbReference type="NCBIfam" id="NF008035">
    <property type="entry name" value="PRK10767.1"/>
    <property type="match status" value="1"/>
</dbReference>
<dbReference type="Gene3D" id="2.10.230.10">
    <property type="entry name" value="Heat shock protein DnaJ, cysteine-rich domain"/>
    <property type="match status" value="1"/>
</dbReference>
<dbReference type="GO" id="GO:0031072">
    <property type="term" value="F:heat shock protein binding"/>
    <property type="evidence" value="ECO:0007669"/>
    <property type="project" value="InterPro"/>
</dbReference>
<dbReference type="GO" id="GO:0051082">
    <property type="term" value="F:unfolded protein binding"/>
    <property type="evidence" value="ECO:0007669"/>
    <property type="project" value="UniProtKB-UniRule"/>
</dbReference>
<dbReference type="SUPFAM" id="SSF57938">
    <property type="entry name" value="DnaJ/Hsp40 cysteine-rich domain"/>
    <property type="match status" value="1"/>
</dbReference>
<feature type="repeat" description="CXXCXGXG motif" evidence="11">
    <location>
        <begin position="207"/>
        <end position="214"/>
    </location>
</feature>
<dbReference type="PROSITE" id="PS50076">
    <property type="entry name" value="DNAJ_2"/>
    <property type="match status" value="1"/>
</dbReference>
<dbReference type="InterPro" id="IPR036869">
    <property type="entry name" value="J_dom_sf"/>
</dbReference>
<dbReference type="InterPro" id="IPR008971">
    <property type="entry name" value="HSP40/DnaJ_pept-bd"/>
</dbReference>
<dbReference type="SUPFAM" id="SSF46565">
    <property type="entry name" value="Chaperone J-domain"/>
    <property type="match status" value="1"/>
</dbReference>
<comment type="subunit">
    <text evidence="11">Homodimer.</text>
</comment>
<organism evidence="15 16">
    <name type="scientific">Candidatus Falkowbacteria bacterium RIFOXYA2_FULL_38_12</name>
    <dbReference type="NCBI Taxonomy" id="1797993"/>
    <lineage>
        <taxon>Bacteria</taxon>
        <taxon>Candidatus Falkowiibacteriota</taxon>
    </lineage>
</organism>
<sequence length="358" mass="38772">MAKDYYQILGVSKGASQDEVKKAFRELAHKHHPDKQGGNVDKFKEINEAYQVLGNPEKRQQYDQFGTTFDQAGGPGGFSGFDGSGFANGFNGFDFNDIGDIFGFGDIFGGGKKRKKVKRGKDIQMEMEISFRESVFGEEKILDLYKPSACSNCGGSGDDPTSKISICVNCNGSGKVRAIQKTFLGSFETVTVCPKCQGEGKKAEKECRECRGSGVTRASKKIKFKIPAGIINGEAIRLSGEGEAGGKGGEPGDLFITFRVKVDRDFRRDGNNILTKAEISFTQAALGDKIEVKTLEGAVMLAIPAGTQSGQIFKLKGRGINDTVHGGGLGDQLVEVIVITPTRISRRQRELLEELGRD</sequence>
<dbReference type="InterPro" id="IPR018253">
    <property type="entry name" value="DnaJ_domain_CS"/>
</dbReference>
<proteinExistence type="inferred from homology"/>
<keyword evidence="5 11" id="KW-0863">Zinc-finger</keyword>
<name>A0A1F5S234_9BACT</name>
<reference evidence="15 16" key="1">
    <citation type="journal article" date="2016" name="Nat. Commun.">
        <title>Thousands of microbial genomes shed light on interconnected biogeochemical processes in an aquifer system.</title>
        <authorList>
            <person name="Anantharaman K."/>
            <person name="Brown C.T."/>
            <person name="Hug L.A."/>
            <person name="Sharon I."/>
            <person name="Castelle C.J."/>
            <person name="Probst A.J."/>
            <person name="Thomas B.C."/>
            <person name="Singh A."/>
            <person name="Wilkins M.J."/>
            <person name="Karaoz U."/>
            <person name="Brodie E.L."/>
            <person name="Williams K.H."/>
            <person name="Hubbard S.S."/>
            <person name="Banfield J.F."/>
        </authorList>
    </citation>
    <scope>NUCLEOTIDE SEQUENCE [LARGE SCALE GENOMIC DNA]</scope>
</reference>
<comment type="function">
    <text evidence="11">Participates actively in the response to hyperosmotic and heat shock by preventing the aggregation of stress-denatured proteins and by disaggregating proteins, also in an autonomous, DnaK-independent fashion. Unfolded proteins bind initially to DnaJ; upon interaction with the DnaJ-bound protein, DnaK hydrolyzes its bound ATP, resulting in the formation of a stable complex. GrpE releases ADP from DnaK; ATP binding to DnaK triggers the release of the substrate protein, thus completing the reaction cycle. Several rounds of ATP-dependent interactions between DnaJ, DnaK and GrpE are required for fully efficient folding. Also involved, together with DnaK and GrpE, in the DNA replication of plasmids through activation of initiation proteins.</text>
</comment>
<feature type="binding site" evidence="11">
    <location>
        <position position="150"/>
    </location>
    <ligand>
        <name>Zn(2+)</name>
        <dbReference type="ChEBI" id="CHEBI:29105"/>
        <label>1</label>
    </ligand>
</feature>
<dbReference type="HAMAP" id="MF_01152">
    <property type="entry name" value="DnaJ"/>
    <property type="match status" value="1"/>
</dbReference>
<dbReference type="InterPro" id="IPR001623">
    <property type="entry name" value="DnaJ_domain"/>
</dbReference>
<evidence type="ECO:0000256" key="2">
    <source>
        <dbReference type="ARBA" id="ARBA00022705"/>
    </source>
</evidence>
<dbReference type="CDD" id="cd10719">
    <property type="entry name" value="DnaJ_zf"/>
    <property type="match status" value="1"/>
</dbReference>
<feature type="repeat" description="CXXCXGXG motif" evidence="11">
    <location>
        <begin position="167"/>
        <end position="174"/>
    </location>
</feature>
<feature type="binding site" evidence="11">
    <location>
        <position position="167"/>
    </location>
    <ligand>
        <name>Zn(2+)</name>
        <dbReference type="ChEBI" id="CHEBI:29105"/>
        <label>2</label>
    </ligand>
</feature>
<evidence type="ECO:0000256" key="10">
    <source>
        <dbReference type="ARBA" id="ARBA00067609"/>
    </source>
</evidence>
<dbReference type="EMBL" id="MFGA01000023">
    <property type="protein sequence ID" value="OGF20493.1"/>
    <property type="molecule type" value="Genomic_DNA"/>
</dbReference>
<feature type="repeat" description="CXXCXGXG motif" evidence="11">
    <location>
        <begin position="193"/>
        <end position="200"/>
    </location>
</feature>
<dbReference type="Pfam" id="PF01556">
    <property type="entry name" value="DnaJ_C"/>
    <property type="match status" value="1"/>
</dbReference>
<dbReference type="PANTHER" id="PTHR43096:SF48">
    <property type="entry name" value="CHAPERONE PROTEIN DNAJ"/>
    <property type="match status" value="1"/>
</dbReference>
<feature type="binding site" evidence="11">
    <location>
        <position position="207"/>
    </location>
    <ligand>
        <name>Zn(2+)</name>
        <dbReference type="ChEBI" id="CHEBI:29105"/>
        <label>1</label>
    </ligand>
</feature>
<feature type="binding site" evidence="11">
    <location>
        <position position="170"/>
    </location>
    <ligand>
        <name>Zn(2+)</name>
        <dbReference type="ChEBI" id="CHEBI:29105"/>
        <label>2</label>
    </ligand>
</feature>
<dbReference type="PROSITE" id="PS00636">
    <property type="entry name" value="DNAJ_1"/>
    <property type="match status" value="1"/>
</dbReference>
<evidence type="ECO:0000256" key="5">
    <source>
        <dbReference type="ARBA" id="ARBA00022771"/>
    </source>
</evidence>
<dbReference type="SUPFAM" id="SSF49493">
    <property type="entry name" value="HSP40/DnaJ peptide-binding domain"/>
    <property type="match status" value="2"/>
</dbReference>
<accession>A0A1F5S234</accession>
<dbReference type="Gene3D" id="2.60.260.20">
    <property type="entry name" value="Urease metallochaperone UreE, N-terminal domain"/>
    <property type="match status" value="2"/>
</dbReference>
<dbReference type="GO" id="GO:0042026">
    <property type="term" value="P:protein refolding"/>
    <property type="evidence" value="ECO:0007669"/>
    <property type="project" value="TreeGrafter"/>
</dbReference>
<keyword evidence="8 11" id="KW-0143">Chaperone</keyword>
<evidence type="ECO:0000259" key="13">
    <source>
        <dbReference type="PROSITE" id="PS50076"/>
    </source>
</evidence>
<evidence type="ECO:0000256" key="3">
    <source>
        <dbReference type="ARBA" id="ARBA00022723"/>
    </source>
</evidence>
<dbReference type="InterPro" id="IPR036410">
    <property type="entry name" value="HSP_DnaJ_Cys-rich_dom_sf"/>
</dbReference>
<keyword evidence="7 11" id="KW-0346">Stress response</keyword>
<feature type="zinc finger region" description="CR-type" evidence="12">
    <location>
        <begin position="137"/>
        <end position="219"/>
    </location>
</feature>
<evidence type="ECO:0000256" key="8">
    <source>
        <dbReference type="ARBA" id="ARBA00023186"/>
    </source>
</evidence>
<dbReference type="InterPro" id="IPR002939">
    <property type="entry name" value="DnaJ_C"/>
</dbReference>
<dbReference type="CDD" id="cd10747">
    <property type="entry name" value="DnaJ_C"/>
    <property type="match status" value="1"/>
</dbReference>
<dbReference type="GO" id="GO:0005737">
    <property type="term" value="C:cytoplasm"/>
    <property type="evidence" value="ECO:0007669"/>
    <property type="project" value="UniProtKB-SubCell"/>
</dbReference>
<feature type="binding site" evidence="11">
    <location>
        <position position="210"/>
    </location>
    <ligand>
        <name>Zn(2+)</name>
        <dbReference type="ChEBI" id="CHEBI:29105"/>
        <label>1</label>
    </ligand>
</feature>
<evidence type="ECO:0000256" key="4">
    <source>
        <dbReference type="ARBA" id="ARBA00022737"/>
    </source>
</evidence>
<evidence type="ECO:0000256" key="12">
    <source>
        <dbReference type="PROSITE-ProRule" id="PRU00546"/>
    </source>
</evidence>
<evidence type="ECO:0000256" key="11">
    <source>
        <dbReference type="HAMAP-Rule" id="MF_01152"/>
    </source>
</evidence>
<dbReference type="GO" id="GO:0005524">
    <property type="term" value="F:ATP binding"/>
    <property type="evidence" value="ECO:0007669"/>
    <property type="project" value="InterPro"/>
</dbReference>
<feature type="binding site" evidence="11">
    <location>
        <position position="196"/>
    </location>
    <ligand>
        <name>Zn(2+)</name>
        <dbReference type="ChEBI" id="CHEBI:29105"/>
        <label>2</label>
    </ligand>
</feature>
<protein>
    <recommendedName>
        <fullName evidence="10 11">Chaperone protein DnaJ</fullName>
    </recommendedName>
</protein>
<keyword evidence="4 11" id="KW-0677">Repeat</keyword>
<dbReference type="Proteomes" id="UP000177407">
    <property type="component" value="Unassembled WGS sequence"/>
</dbReference>
<evidence type="ECO:0000259" key="14">
    <source>
        <dbReference type="PROSITE" id="PS51188"/>
    </source>
</evidence>
<evidence type="ECO:0000256" key="6">
    <source>
        <dbReference type="ARBA" id="ARBA00022833"/>
    </source>
</evidence>
<comment type="cofactor">
    <cofactor evidence="11">
        <name>Zn(2+)</name>
        <dbReference type="ChEBI" id="CHEBI:29105"/>
    </cofactor>
    <text evidence="11">Binds 2 Zn(2+) ions per monomer.</text>
</comment>
<feature type="repeat" description="CXXCXGXG motif" evidence="11">
    <location>
        <begin position="150"/>
        <end position="157"/>
    </location>
</feature>
<dbReference type="PANTHER" id="PTHR43096">
    <property type="entry name" value="DNAJ HOMOLOG 1, MITOCHONDRIAL-RELATED"/>
    <property type="match status" value="1"/>
</dbReference>
<evidence type="ECO:0000256" key="1">
    <source>
        <dbReference type="ARBA" id="ARBA00022490"/>
    </source>
</evidence>
<comment type="caution">
    <text evidence="15">The sequence shown here is derived from an EMBL/GenBank/DDBJ whole genome shotgun (WGS) entry which is preliminary data.</text>
</comment>
<keyword evidence="2 11" id="KW-0235">DNA replication</keyword>
<keyword evidence="1 11" id="KW-0963">Cytoplasm</keyword>
<dbReference type="SMART" id="SM00271">
    <property type="entry name" value="DnaJ"/>
    <property type="match status" value="1"/>
</dbReference>
<dbReference type="AlphaFoldDB" id="A0A1F5S234"/>
<feature type="binding site" evidence="11">
    <location>
        <position position="153"/>
    </location>
    <ligand>
        <name>Zn(2+)</name>
        <dbReference type="ChEBI" id="CHEBI:29105"/>
        <label>1</label>
    </ligand>
</feature>
<evidence type="ECO:0000256" key="9">
    <source>
        <dbReference type="ARBA" id="ARBA00061004"/>
    </source>
</evidence>
<comment type="subcellular location">
    <subcellularLocation>
        <location evidence="11">Cytoplasm</location>
    </subcellularLocation>
</comment>
<gene>
    <name evidence="11" type="primary">dnaJ</name>
    <name evidence="15" type="ORF">A2257_03980</name>
</gene>
<evidence type="ECO:0000313" key="15">
    <source>
        <dbReference type="EMBL" id="OGF20493.1"/>
    </source>
</evidence>
<dbReference type="CDD" id="cd06257">
    <property type="entry name" value="DnaJ"/>
    <property type="match status" value="1"/>
</dbReference>
<comment type="domain">
    <text evidence="11">The J domain is necessary and sufficient to stimulate DnaK ATPase activity. Zinc center 1 plays an important role in the autonomous, DnaK-independent chaperone activity of DnaJ. Zinc center 2 is essential for interaction with DnaK and for DnaJ activity.</text>
</comment>
<dbReference type="GO" id="GO:0006260">
    <property type="term" value="P:DNA replication"/>
    <property type="evidence" value="ECO:0007669"/>
    <property type="project" value="UniProtKB-KW"/>
</dbReference>
<evidence type="ECO:0000256" key="7">
    <source>
        <dbReference type="ARBA" id="ARBA00023016"/>
    </source>
</evidence>
<keyword evidence="3 11" id="KW-0479">Metal-binding</keyword>
<dbReference type="NCBIfam" id="TIGR02349">
    <property type="entry name" value="DnaJ_bact"/>
    <property type="match status" value="1"/>
</dbReference>
<dbReference type="InterPro" id="IPR012724">
    <property type="entry name" value="DnaJ"/>
</dbReference>
<feature type="binding site" evidence="11">
    <location>
        <position position="193"/>
    </location>
    <ligand>
        <name>Zn(2+)</name>
        <dbReference type="ChEBI" id="CHEBI:29105"/>
        <label>2</label>
    </ligand>
</feature>
<evidence type="ECO:0000313" key="16">
    <source>
        <dbReference type="Proteomes" id="UP000177407"/>
    </source>
</evidence>
<dbReference type="GO" id="GO:0009408">
    <property type="term" value="P:response to heat"/>
    <property type="evidence" value="ECO:0007669"/>
    <property type="project" value="InterPro"/>
</dbReference>
<dbReference type="PRINTS" id="PR00625">
    <property type="entry name" value="JDOMAIN"/>
</dbReference>
<dbReference type="PROSITE" id="PS51188">
    <property type="entry name" value="ZF_CR"/>
    <property type="match status" value="1"/>
</dbReference>
<feature type="domain" description="J" evidence="13">
    <location>
        <begin position="4"/>
        <end position="66"/>
    </location>
</feature>
<dbReference type="Gene3D" id="1.10.287.110">
    <property type="entry name" value="DnaJ domain"/>
    <property type="match status" value="1"/>
</dbReference>
<comment type="similarity">
    <text evidence="9 11">Belongs to the DnaJ family.</text>
</comment>
<dbReference type="FunFam" id="2.10.230.10:FF:000002">
    <property type="entry name" value="Molecular chaperone DnaJ"/>
    <property type="match status" value="1"/>
</dbReference>
<dbReference type="Pfam" id="PF00226">
    <property type="entry name" value="DnaJ"/>
    <property type="match status" value="1"/>
</dbReference>